<evidence type="ECO:0000256" key="13">
    <source>
        <dbReference type="SAM" id="MobiDB-lite"/>
    </source>
</evidence>
<dbReference type="SUPFAM" id="SSF56112">
    <property type="entry name" value="Protein kinase-like (PK-like)"/>
    <property type="match status" value="1"/>
</dbReference>
<organism evidence="15 16">
    <name type="scientific">Micractinium conductrix</name>
    <dbReference type="NCBI Taxonomy" id="554055"/>
    <lineage>
        <taxon>Eukaryota</taxon>
        <taxon>Viridiplantae</taxon>
        <taxon>Chlorophyta</taxon>
        <taxon>core chlorophytes</taxon>
        <taxon>Trebouxiophyceae</taxon>
        <taxon>Chlorellales</taxon>
        <taxon>Chlorellaceae</taxon>
        <taxon>Chlorella clade</taxon>
        <taxon>Micractinium</taxon>
    </lineage>
</organism>
<dbReference type="AlphaFoldDB" id="A0A2P6VBY9"/>
<dbReference type="GO" id="GO:0005737">
    <property type="term" value="C:cytoplasm"/>
    <property type="evidence" value="ECO:0007669"/>
    <property type="project" value="TreeGrafter"/>
</dbReference>
<dbReference type="SMART" id="SM00220">
    <property type="entry name" value="S_TKc"/>
    <property type="match status" value="1"/>
</dbReference>
<dbReference type="InterPro" id="IPR037770">
    <property type="entry name" value="CDK7"/>
</dbReference>
<evidence type="ECO:0000256" key="7">
    <source>
        <dbReference type="ARBA" id="ARBA00022777"/>
    </source>
</evidence>
<dbReference type="PROSITE" id="PS00107">
    <property type="entry name" value="PROTEIN_KINASE_ATP"/>
    <property type="match status" value="1"/>
</dbReference>
<dbReference type="Gene3D" id="3.30.200.20">
    <property type="entry name" value="Phosphorylase Kinase, domain 1"/>
    <property type="match status" value="1"/>
</dbReference>
<dbReference type="GO" id="GO:0070985">
    <property type="term" value="C:transcription factor TFIIK complex"/>
    <property type="evidence" value="ECO:0007669"/>
    <property type="project" value="InterPro"/>
</dbReference>
<evidence type="ECO:0000256" key="4">
    <source>
        <dbReference type="ARBA" id="ARBA00022553"/>
    </source>
</evidence>
<dbReference type="InterPro" id="IPR011009">
    <property type="entry name" value="Kinase-like_dom_sf"/>
</dbReference>
<keyword evidence="3 12" id="KW-0723">Serine/threonine-protein kinase</keyword>
<dbReference type="Gene3D" id="1.10.510.10">
    <property type="entry name" value="Transferase(Phosphotransferase) domain 1"/>
    <property type="match status" value="1"/>
</dbReference>
<comment type="similarity">
    <text evidence="1">Belongs to the protein kinase superfamily. CMGC Ser/Thr protein kinase family. CDC2/CDKX subfamily.</text>
</comment>
<dbReference type="GO" id="GO:0005524">
    <property type="term" value="F:ATP binding"/>
    <property type="evidence" value="ECO:0007669"/>
    <property type="project" value="UniProtKB-UniRule"/>
</dbReference>
<dbReference type="PROSITE" id="PS00108">
    <property type="entry name" value="PROTEIN_KINASE_ST"/>
    <property type="match status" value="1"/>
</dbReference>
<keyword evidence="6 10" id="KW-0547">Nucleotide-binding</keyword>
<evidence type="ECO:0000313" key="15">
    <source>
        <dbReference type="EMBL" id="PSC71610.1"/>
    </source>
</evidence>
<dbReference type="EC" id="2.7.11.23" evidence="2"/>
<evidence type="ECO:0000313" key="16">
    <source>
        <dbReference type="Proteomes" id="UP000239649"/>
    </source>
</evidence>
<protein>
    <recommendedName>
        <fullName evidence="2">[RNA-polymerase]-subunit kinase</fullName>
        <ecNumber evidence="2">2.7.11.23</ecNumber>
    </recommendedName>
</protein>
<reference evidence="15 16" key="1">
    <citation type="journal article" date="2018" name="Plant J.">
        <title>Genome sequences of Chlorella sorokiniana UTEX 1602 and Micractinium conductrix SAG 241.80: implications to maltose excretion by a green alga.</title>
        <authorList>
            <person name="Arriola M.B."/>
            <person name="Velmurugan N."/>
            <person name="Zhang Y."/>
            <person name="Plunkett M.H."/>
            <person name="Hondzo H."/>
            <person name="Barney B.M."/>
        </authorList>
    </citation>
    <scope>NUCLEOTIDE SEQUENCE [LARGE SCALE GENOMIC DNA]</scope>
    <source>
        <strain evidence="15 16">SAG 241.80</strain>
    </source>
</reference>
<feature type="region of interest" description="Disordered" evidence="13">
    <location>
        <begin position="286"/>
        <end position="385"/>
    </location>
</feature>
<accession>A0A2P6VBY9</accession>
<dbReference type="Pfam" id="PF00069">
    <property type="entry name" value="Pkinase"/>
    <property type="match status" value="1"/>
</dbReference>
<evidence type="ECO:0000256" key="3">
    <source>
        <dbReference type="ARBA" id="ARBA00022527"/>
    </source>
</evidence>
<dbReference type="InterPro" id="IPR050108">
    <property type="entry name" value="CDK"/>
</dbReference>
<sequence>MEYYTKGVVLGVGTFGKVLMAMHKETGEVVAIKKIQVGEKGEGVNVTALREVKLLRELRSPYLVRLLEVLPQKKGINLVMEYCASDLEHVIKDRSRLLSAGDIKAYMQMILRALQFCHERWVVHRDIKPNNFLVTASGELKLADFGLARMYGSPDRRYTNQVFARWYRPPELLYGSTCYGPGVDIWAAGCIFAELLLRRPWFVGESDVEVLTKVYLALGTPTNESWAGLRALPAFMEFQPTPAPGLRKLFPTSIVGASDDALDLLSRMVSLDASRRISAAEALQHRYFRSEPPPSTADQLPKPAARSKEDAGGGGGAAGGAAAAAAGGAAAPEQQQQQQQQQAEQRNGGSAAAGEGAGAPASGQGRPADQQQQQGGAAATPLAGMPLSAVPESMLGRIDRPKLDSSDVAFFKKRKFNLDDAADGDED</sequence>
<dbReference type="STRING" id="554055.A0A2P6VBY9"/>
<comment type="caution">
    <text evidence="15">The sequence shown here is derived from an EMBL/GenBank/DDBJ whole genome shotgun (WGS) entry which is preliminary data.</text>
</comment>
<evidence type="ECO:0000256" key="11">
    <source>
        <dbReference type="PROSITE-ProRule" id="PRU10141"/>
    </source>
</evidence>
<evidence type="ECO:0000256" key="6">
    <source>
        <dbReference type="ARBA" id="ARBA00022741"/>
    </source>
</evidence>
<evidence type="ECO:0000256" key="1">
    <source>
        <dbReference type="ARBA" id="ARBA00006485"/>
    </source>
</evidence>
<proteinExistence type="inferred from homology"/>
<feature type="binding site" evidence="10">
    <location>
        <position position="33"/>
    </location>
    <ligand>
        <name>ATP</name>
        <dbReference type="ChEBI" id="CHEBI:30616"/>
    </ligand>
</feature>
<dbReference type="FunFam" id="1.10.510.10:FF:000624">
    <property type="entry name" value="Mitogen-activated protein kinase"/>
    <property type="match status" value="1"/>
</dbReference>
<dbReference type="EMBL" id="LHPF02000014">
    <property type="protein sequence ID" value="PSC71610.1"/>
    <property type="molecule type" value="Genomic_DNA"/>
</dbReference>
<name>A0A2P6VBY9_9CHLO</name>
<dbReference type="PANTHER" id="PTHR24056:SF0">
    <property type="entry name" value="CYCLIN-DEPENDENT KINASE 7"/>
    <property type="match status" value="1"/>
</dbReference>
<dbReference type="InterPro" id="IPR008271">
    <property type="entry name" value="Ser/Thr_kinase_AS"/>
</dbReference>
<dbReference type="GO" id="GO:0008353">
    <property type="term" value="F:RNA polymerase II CTD heptapeptide repeat kinase activity"/>
    <property type="evidence" value="ECO:0007669"/>
    <property type="project" value="UniProtKB-EC"/>
</dbReference>
<dbReference type="Proteomes" id="UP000239649">
    <property type="component" value="Unassembled WGS sequence"/>
</dbReference>
<evidence type="ECO:0000256" key="2">
    <source>
        <dbReference type="ARBA" id="ARBA00012409"/>
    </source>
</evidence>
<feature type="domain" description="Protein kinase" evidence="14">
    <location>
        <begin position="4"/>
        <end position="288"/>
    </location>
</feature>
<dbReference type="OrthoDB" id="1732493at2759"/>
<keyword evidence="16" id="KW-1185">Reference proteome</keyword>
<dbReference type="PANTHER" id="PTHR24056">
    <property type="entry name" value="CELL DIVISION PROTEIN KINASE"/>
    <property type="match status" value="1"/>
</dbReference>
<evidence type="ECO:0000259" key="14">
    <source>
        <dbReference type="PROSITE" id="PS50011"/>
    </source>
</evidence>
<evidence type="ECO:0000256" key="10">
    <source>
        <dbReference type="PIRSR" id="PIRSR637770-2"/>
    </source>
</evidence>
<keyword evidence="8 10" id="KW-0067">ATP-binding</keyword>
<dbReference type="CDD" id="cd07841">
    <property type="entry name" value="STKc_CDK7"/>
    <property type="match status" value="1"/>
</dbReference>
<feature type="active site" description="Proton acceptor" evidence="9">
    <location>
        <position position="126"/>
    </location>
</feature>
<gene>
    <name evidence="15" type="ORF">C2E20_5150</name>
</gene>
<dbReference type="InterPro" id="IPR000719">
    <property type="entry name" value="Prot_kinase_dom"/>
</dbReference>
<dbReference type="InterPro" id="IPR017441">
    <property type="entry name" value="Protein_kinase_ATP_BS"/>
</dbReference>
<keyword evidence="7 15" id="KW-0418">Kinase</keyword>
<evidence type="ECO:0000256" key="9">
    <source>
        <dbReference type="PIRSR" id="PIRSR637770-1"/>
    </source>
</evidence>
<keyword evidence="4" id="KW-0597">Phosphoprotein</keyword>
<keyword evidence="5" id="KW-0808">Transferase</keyword>
<evidence type="ECO:0000256" key="12">
    <source>
        <dbReference type="RuleBase" id="RU000304"/>
    </source>
</evidence>
<evidence type="ECO:0000256" key="5">
    <source>
        <dbReference type="ARBA" id="ARBA00022679"/>
    </source>
</evidence>
<feature type="binding site" evidence="10">
    <location>
        <begin position="10"/>
        <end position="18"/>
    </location>
    <ligand>
        <name>ATP</name>
        <dbReference type="ChEBI" id="CHEBI:30616"/>
    </ligand>
</feature>
<feature type="compositionally biased region" description="Low complexity" evidence="13">
    <location>
        <begin position="320"/>
        <end position="384"/>
    </location>
</feature>
<dbReference type="PROSITE" id="PS50011">
    <property type="entry name" value="PROTEIN_KINASE_DOM"/>
    <property type="match status" value="1"/>
</dbReference>
<evidence type="ECO:0000256" key="8">
    <source>
        <dbReference type="ARBA" id="ARBA00022840"/>
    </source>
</evidence>
<feature type="binding site" evidence="11">
    <location>
        <position position="34"/>
    </location>
    <ligand>
        <name>ATP</name>
        <dbReference type="ChEBI" id="CHEBI:30616"/>
    </ligand>
</feature>
<dbReference type="GO" id="GO:0045944">
    <property type="term" value="P:positive regulation of transcription by RNA polymerase II"/>
    <property type="evidence" value="ECO:0007669"/>
    <property type="project" value="TreeGrafter"/>
</dbReference>
<dbReference type="GO" id="GO:0004693">
    <property type="term" value="F:cyclin-dependent protein serine/threonine kinase activity"/>
    <property type="evidence" value="ECO:0007669"/>
    <property type="project" value="TreeGrafter"/>
</dbReference>